<dbReference type="EMBL" id="HBER01047292">
    <property type="protein sequence ID" value="CAD8548418.1"/>
    <property type="molecule type" value="Transcribed_RNA"/>
</dbReference>
<dbReference type="InterPro" id="IPR035979">
    <property type="entry name" value="RBD_domain_sf"/>
</dbReference>
<name>A0A7S0JDL5_9EUKA</name>
<protein>
    <recommendedName>
        <fullName evidence="4">RRM domain-containing protein</fullName>
    </recommendedName>
</protein>
<evidence type="ECO:0000259" key="4">
    <source>
        <dbReference type="PROSITE" id="PS50102"/>
    </source>
</evidence>
<feature type="region of interest" description="Disordered" evidence="3">
    <location>
        <begin position="195"/>
        <end position="222"/>
    </location>
</feature>
<dbReference type="AlphaFoldDB" id="A0A7S0JDL5"/>
<organism evidence="5">
    <name type="scientific">Calcidiscus leptoporus</name>
    <dbReference type="NCBI Taxonomy" id="127549"/>
    <lineage>
        <taxon>Eukaryota</taxon>
        <taxon>Haptista</taxon>
        <taxon>Haptophyta</taxon>
        <taxon>Prymnesiophyceae</taxon>
        <taxon>Coccolithales</taxon>
        <taxon>Calcidiscaceae</taxon>
        <taxon>Calcidiscus</taxon>
    </lineage>
</organism>
<feature type="region of interest" description="Disordered" evidence="3">
    <location>
        <begin position="307"/>
        <end position="364"/>
    </location>
</feature>
<feature type="region of interest" description="Disordered" evidence="3">
    <location>
        <begin position="1"/>
        <end position="51"/>
    </location>
</feature>
<keyword evidence="1 2" id="KW-0694">RNA-binding</keyword>
<dbReference type="Gene3D" id="3.30.70.330">
    <property type="match status" value="1"/>
</dbReference>
<feature type="compositionally biased region" description="Low complexity" evidence="3">
    <location>
        <begin position="345"/>
        <end position="355"/>
    </location>
</feature>
<accession>A0A7S0JDL5</accession>
<gene>
    <name evidence="5" type="ORF">CLEP1334_LOCUS23708</name>
</gene>
<evidence type="ECO:0000256" key="2">
    <source>
        <dbReference type="PROSITE-ProRule" id="PRU00176"/>
    </source>
</evidence>
<feature type="compositionally biased region" description="Low complexity" evidence="3">
    <location>
        <begin position="586"/>
        <end position="602"/>
    </location>
</feature>
<dbReference type="GO" id="GO:0005634">
    <property type="term" value="C:nucleus"/>
    <property type="evidence" value="ECO:0007669"/>
    <property type="project" value="TreeGrafter"/>
</dbReference>
<dbReference type="PANTHER" id="PTHR14398">
    <property type="entry name" value="RNA RECOGNITION RRM/RNP DOMAIN"/>
    <property type="match status" value="1"/>
</dbReference>
<feature type="compositionally biased region" description="Low complexity" evidence="3">
    <location>
        <begin position="479"/>
        <end position="489"/>
    </location>
</feature>
<feature type="domain" description="RRM" evidence="4">
    <location>
        <begin position="229"/>
        <end position="301"/>
    </location>
</feature>
<feature type="region of interest" description="Disordered" evidence="3">
    <location>
        <begin position="439"/>
        <end position="501"/>
    </location>
</feature>
<sequence length="614" mass="61555">MQQQMQQQRNVPPGQGQGAMLVSSLPSSAQRSGYPLRPSTAIGGLTQGGSSIPASQLMTRMSLPRGSFPCDAAGMGRGGACSPQMMTAARPAAMGGGACVQRTFSQQLAAGPGGSVACSSGGTLPCPHVRVATASAQQITSNDTIRQDLRANIQKLQKSMDASAAAKAMAAAPSVAPTNLRAAAPAPSAGSHVNAADAKAAGGDGSVAGTETAGAAESGRRVGHGVEGSTLMVRQIPEKLCGIDSLNSHFSRFGRLVNIKVLAASKSALVEFAARVHAVAALDCADPVLDEPKITVQWAGMGLQPACKPAQGRRAGGRAGGAGRGQPRSADPPELAAPSPRKIAKPLPIKPAAARSSATSAKVEKLQSMKQQTLQKQLVEQKALVEKLQSMKNLSKEARSDMMRQLNKLSASVKELLKSHPAAGKRAAAGDNKPMAAKAAGTAAPVAEAAAPAVGSTEGVAADAPESVAAVGDADGERTAPAAPSAAADEGAEEAARGACATVRAPAEATGGDLGVAAEAPQLGKETAAAVTGTGTRTGAGAVTGAVTGELNAPPPPVRSTKKARGGVSQQGQAARVEAAEDADVPTDVPTDVDVPEGVEPVQYTDNELTNFDE</sequence>
<feature type="compositionally biased region" description="Polar residues" evidence="3">
    <location>
        <begin position="604"/>
        <end position="614"/>
    </location>
</feature>
<feature type="compositionally biased region" description="Low complexity" evidence="3">
    <location>
        <begin position="527"/>
        <end position="549"/>
    </location>
</feature>
<feature type="region of interest" description="Disordered" evidence="3">
    <location>
        <begin position="527"/>
        <end position="614"/>
    </location>
</feature>
<evidence type="ECO:0000256" key="1">
    <source>
        <dbReference type="ARBA" id="ARBA00022884"/>
    </source>
</evidence>
<evidence type="ECO:0000313" key="5">
    <source>
        <dbReference type="EMBL" id="CAD8548418.1"/>
    </source>
</evidence>
<dbReference type="PANTHER" id="PTHR14398:SF0">
    <property type="entry name" value="ZINC FINGER PROTEIN SWM"/>
    <property type="match status" value="1"/>
</dbReference>
<dbReference type="PROSITE" id="PS50102">
    <property type="entry name" value="RRM"/>
    <property type="match status" value="1"/>
</dbReference>
<dbReference type="SMART" id="SM00360">
    <property type="entry name" value="RRM"/>
    <property type="match status" value="1"/>
</dbReference>
<evidence type="ECO:0000256" key="3">
    <source>
        <dbReference type="SAM" id="MobiDB-lite"/>
    </source>
</evidence>
<dbReference type="SUPFAM" id="SSF54928">
    <property type="entry name" value="RNA-binding domain, RBD"/>
    <property type="match status" value="1"/>
</dbReference>
<dbReference type="InterPro" id="IPR045137">
    <property type="entry name" value="RBM26/27"/>
</dbReference>
<reference evidence="5" key="1">
    <citation type="submission" date="2021-01" db="EMBL/GenBank/DDBJ databases">
        <authorList>
            <person name="Corre E."/>
            <person name="Pelletier E."/>
            <person name="Niang G."/>
            <person name="Scheremetjew M."/>
            <person name="Finn R."/>
            <person name="Kale V."/>
            <person name="Holt S."/>
            <person name="Cochrane G."/>
            <person name="Meng A."/>
            <person name="Brown T."/>
            <person name="Cohen L."/>
        </authorList>
    </citation>
    <scope>NUCLEOTIDE SEQUENCE</scope>
    <source>
        <strain evidence="5">RCC1130</strain>
    </source>
</reference>
<feature type="compositionally biased region" description="Low complexity" evidence="3">
    <location>
        <begin position="195"/>
        <end position="217"/>
    </location>
</feature>
<dbReference type="GO" id="GO:0003723">
    <property type="term" value="F:RNA binding"/>
    <property type="evidence" value="ECO:0007669"/>
    <property type="project" value="UniProtKB-UniRule"/>
</dbReference>
<feature type="compositionally biased region" description="Low complexity" evidence="3">
    <location>
        <begin position="439"/>
        <end position="458"/>
    </location>
</feature>
<dbReference type="InterPro" id="IPR012677">
    <property type="entry name" value="Nucleotide-bd_a/b_plait_sf"/>
</dbReference>
<dbReference type="InterPro" id="IPR000504">
    <property type="entry name" value="RRM_dom"/>
</dbReference>
<proteinExistence type="predicted"/>